<dbReference type="InterPro" id="IPR011991">
    <property type="entry name" value="ArsR-like_HTH"/>
</dbReference>
<dbReference type="InterPro" id="IPR011008">
    <property type="entry name" value="Dimeric_a/b-barrel"/>
</dbReference>
<sequence length="180" mass="20052">MRFYGNDFSQNAGEGAKVSADIDELDARILTLVQEDANLSVAEIAEKVNLSPSPCWRRLKRLEDIGVIRKRVTLLEPDQLGLGFEVYAAVKLSLPSRENLEAFEARLAEWPEIVSCATVTGREDYMLRIVTRDMHAYDDFMRDKLLASDLVSAIESRIVIRSVKTTTALPLKLVVPGADG</sequence>
<reference evidence="6" key="2">
    <citation type="journal article" date="2017" name="Plant Physiol. Biochem.">
        <title>Differential oxidative and antioxidative response of duckweed Lemna minor toward plant growth promoting/inhibiting bacteria.</title>
        <authorList>
            <person name="Ishizawa H."/>
            <person name="Kuroda M."/>
            <person name="Morikawa M."/>
            <person name="Ike M."/>
        </authorList>
    </citation>
    <scope>NUCLEOTIDE SEQUENCE [LARGE SCALE GENOMIC DNA]</scope>
    <source>
        <strain evidence="6">M6</strain>
    </source>
</reference>
<evidence type="ECO:0000313" key="5">
    <source>
        <dbReference type="EMBL" id="BBF81476.1"/>
    </source>
</evidence>
<evidence type="ECO:0000313" key="6">
    <source>
        <dbReference type="Proteomes" id="UP000278756"/>
    </source>
</evidence>
<dbReference type="CDD" id="cd00090">
    <property type="entry name" value="HTH_ARSR"/>
    <property type="match status" value="1"/>
</dbReference>
<dbReference type="InterPro" id="IPR036390">
    <property type="entry name" value="WH_DNA-bd_sf"/>
</dbReference>
<dbReference type="Pfam" id="PF13412">
    <property type="entry name" value="HTH_24"/>
    <property type="match status" value="1"/>
</dbReference>
<feature type="domain" description="HTH asnC-type" evidence="4">
    <location>
        <begin position="22"/>
        <end position="83"/>
    </location>
</feature>
<accession>A0A3G9G486</accession>
<protein>
    <submittedName>
        <fullName evidence="5">Transcriptional regulator, AsnC family</fullName>
    </submittedName>
</protein>
<dbReference type="SMART" id="SM00344">
    <property type="entry name" value="HTH_ASNC"/>
    <property type="match status" value="1"/>
</dbReference>
<dbReference type="Gene3D" id="1.10.10.10">
    <property type="entry name" value="Winged helix-like DNA-binding domain superfamily/Winged helix DNA-binding domain"/>
    <property type="match status" value="1"/>
</dbReference>
<dbReference type="PRINTS" id="PR00033">
    <property type="entry name" value="HTHASNC"/>
</dbReference>
<evidence type="ECO:0000256" key="2">
    <source>
        <dbReference type="ARBA" id="ARBA00023125"/>
    </source>
</evidence>
<name>A0A3G9G486_9CAUL</name>
<keyword evidence="2" id="KW-0238">DNA-binding</keyword>
<dbReference type="PROSITE" id="PS00519">
    <property type="entry name" value="HTH_ASNC_1"/>
    <property type="match status" value="1"/>
</dbReference>
<dbReference type="GO" id="GO:0043200">
    <property type="term" value="P:response to amino acid"/>
    <property type="evidence" value="ECO:0007669"/>
    <property type="project" value="TreeGrafter"/>
</dbReference>
<dbReference type="SUPFAM" id="SSF46785">
    <property type="entry name" value="Winged helix' DNA-binding domain"/>
    <property type="match status" value="1"/>
</dbReference>
<keyword evidence="1" id="KW-0805">Transcription regulation</keyword>
<evidence type="ECO:0000256" key="3">
    <source>
        <dbReference type="ARBA" id="ARBA00023163"/>
    </source>
</evidence>
<dbReference type="SUPFAM" id="SSF54909">
    <property type="entry name" value="Dimeric alpha+beta barrel"/>
    <property type="match status" value="1"/>
</dbReference>
<dbReference type="InterPro" id="IPR019885">
    <property type="entry name" value="Tscrpt_reg_HTH_AsnC-type_CS"/>
</dbReference>
<dbReference type="PROSITE" id="PS50956">
    <property type="entry name" value="HTH_ASNC_2"/>
    <property type="match status" value="1"/>
</dbReference>
<gene>
    <name evidence="5" type="ORF">EM6_2077</name>
</gene>
<dbReference type="InterPro" id="IPR019888">
    <property type="entry name" value="Tscrpt_reg_AsnC-like"/>
</dbReference>
<evidence type="ECO:0000259" key="4">
    <source>
        <dbReference type="PROSITE" id="PS50956"/>
    </source>
</evidence>
<dbReference type="InterPro" id="IPR000485">
    <property type="entry name" value="AsnC-type_HTH_dom"/>
</dbReference>
<dbReference type="PANTHER" id="PTHR30154">
    <property type="entry name" value="LEUCINE-RESPONSIVE REGULATORY PROTEIN"/>
    <property type="match status" value="1"/>
</dbReference>
<dbReference type="Proteomes" id="UP000278756">
    <property type="component" value="Chromosome 1"/>
</dbReference>
<dbReference type="InterPro" id="IPR036388">
    <property type="entry name" value="WH-like_DNA-bd_sf"/>
</dbReference>
<dbReference type="PANTHER" id="PTHR30154:SF34">
    <property type="entry name" value="TRANSCRIPTIONAL REGULATOR AZLB"/>
    <property type="match status" value="1"/>
</dbReference>
<keyword evidence="3" id="KW-0804">Transcription</keyword>
<dbReference type="GO" id="GO:0005829">
    <property type="term" value="C:cytosol"/>
    <property type="evidence" value="ECO:0007669"/>
    <property type="project" value="TreeGrafter"/>
</dbReference>
<dbReference type="InterPro" id="IPR019887">
    <property type="entry name" value="Tscrpt_reg_AsnC/Lrp_C"/>
</dbReference>
<dbReference type="Pfam" id="PF01037">
    <property type="entry name" value="AsnC_trans_reg"/>
    <property type="match status" value="1"/>
</dbReference>
<dbReference type="EMBL" id="AP018827">
    <property type="protein sequence ID" value="BBF81476.1"/>
    <property type="molecule type" value="Genomic_DNA"/>
</dbReference>
<proteinExistence type="predicted"/>
<dbReference type="GO" id="GO:0043565">
    <property type="term" value="F:sequence-specific DNA binding"/>
    <property type="evidence" value="ECO:0007669"/>
    <property type="project" value="InterPro"/>
</dbReference>
<reference evidence="6" key="1">
    <citation type="journal article" date="2017" name="Biotechnol. Biofuels">
        <title>Evaluation of environmental bacterial communities as a factor affecting the growth of duckweed Lemna minor.</title>
        <authorList>
            <person name="Ishizawa H."/>
            <person name="Kuroda M."/>
            <person name="Morikawa M."/>
            <person name="Ike M."/>
        </authorList>
    </citation>
    <scope>NUCLEOTIDE SEQUENCE [LARGE SCALE GENOMIC DNA]</scope>
    <source>
        <strain evidence="6">M6</strain>
    </source>
</reference>
<evidence type="ECO:0000256" key="1">
    <source>
        <dbReference type="ARBA" id="ARBA00023015"/>
    </source>
</evidence>
<organism evidence="5 6">
    <name type="scientific">Asticcacaulis excentricus</name>
    <dbReference type="NCBI Taxonomy" id="78587"/>
    <lineage>
        <taxon>Bacteria</taxon>
        <taxon>Pseudomonadati</taxon>
        <taxon>Pseudomonadota</taxon>
        <taxon>Alphaproteobacteria</taxon>
        <taxon>Caulobacterales</taxon>
        <taxon>Caulobacteraceae</taxon>
        <taxon>Asticcacaulis</taxon>
    </lineage>
</organism>
<dbReference type="Gene3D" id="3.30.70.920">
    <property type="match status" value="1"/>
</dbReference>
<dbReference type="GO" id="GO:0006355">
    <property type="term" value="P:regulation of DNA-templated transcription"/>
    <property type="evidence" value="ECO:0007669"/>
    <property type="project" value="UniProtKB-ARBA"/>
</dbReference>
<dbReference type="AlphaFoldDB" id="A0A3G9G486"/>